<comment type="caution">
    <text evidence="1">The sequence shown here is derived from an EMBL/GenBank/DDBJ whole genome shotgun (WGS) entry which is preliminary data.</text>
</comment>
<name>A0A2W7CJ25_9HYPH</name>
<evidence type="ECO:0000313" key="2">
    <source>
        <dbReference type="Proteomes" id="UP000248616"/>
    </source>
</evidence>
<evidence type="ECO:0000313" key="1">
    <source>
        <dbReference type="EMBL" id="PZV36513.1"/>
    </source>
</evidence>
<dbReference type="Proteomes" id="UP000248616">
    <property type="component" value="Unassembled WGS sequence"/>
</dbReference>
<reference evidence="2" key="1">
    <citation type="submission" date="2017-03" db="EMBL/GenBank/DDBJ databases">
        <authorList>
            <person name="Safronova V.I."/>
            <person name="Sazanova A.L."/>
            <person name="Chirak E.R."/>
        </authorList>
    </citation>
    <scope>NUCLEOTIDE SEQUENCE [LARGE SCALE GENOMIC DNA]</scope>
    <source>
        <strain evidence="2">Ach-343</strain>
    </source>
</reference>
<sequence length="72" mass="7580">MVSRDAGAPLVVYNRPRRPSLPGSLARAHLIEADYELASSEMVLRIGDGLRLACAAVGSVARQGLARGIVAH</sequence>
<gene>
    <name evidence="1" type="ORF">B5V02_21030</name>
</gene>
<protein>
    <submittedName>
        <fullName evidence="1">Uncharacterized protein</fullName>
    </submittedName>
</protein>
<proteinExistence type="predicted"/>
<dbReference type="AlphaFoldDB" id="A0A2W7CJ25"/>
<dbReference type="EMBL" id="MZXV01000048">
    <property type="protein sequence ID" value="PZV36513.1"/>
    <property type="molecule type" value="Genomic_DNA"/>
</dbReference>
<accession>A0A2W7CJ25</accession>
<organism evidence="1 2">
    <name type="scientific">Mesorhizobium kowhaii</name>
    <dbReference type="NCBI Taxonomy" id="1300272"/>
    <lineage>
        <taxon>Bacteria</taxon>
        <taxon>Pseudomonadati</taxon>
        <taxon>Pseudomonadota</taxon>
        <taxon>Alphaproteobacteria</taxon>
        <taxon>Hyphomicrobiales</taxon>
        <taxon>Phyllobacteriaceae</taxon>
        <taxon>Mesorhizobium</taxon>
    </lineage>
</organism>
<keyword evidence="2" id="KW-1185">Reference proteome</keyword>